<proteinExistence type="predicted"/>
<gene>
    <name evidence="2" type="ORF">PAHAL_2G047900</name>
</gene>
<evidence type="ECO:0000313" key="2">
    <source>
        <dbReference type="EMBL" id="PVH63526.1"/>
    </source>
</evidence>
<sequence length="71" mass="7823">MKPERILPCGSNDGEGREDNRIQNHRLPLRGAIADRSSPPSYSGFLCPHCPSTSYHGTCLILVNLPSYVQV</sequence>
<dbReference type="AlphaFoldDB" id="A0A2T8KMX3"/>
<dbReference type="Proteomes" id="UP000243499">
    <property type="component" value="Chromosome 2"/>
</dbReference>
<evidence type="ECO:0000256" key="1">
    <source>
        <dbReference type="SAM" id="MobiDB-lite"/>
    </source>
</evidence>
<reference evidence="2" key="1">
    <citation type="submission" date="2018-04" db="EMBL/GenBank/DDBJ databases">
        <title>WGS assembly of Panicum hallii.</title>
        <authorList>
            <person name="Lovell J."/>
            <person name="Jenkins J."/>
            <person name="Lowry D."/>
            <person name="Mamidi S."/>
            <person name="Sreedasyam A."/>
            <person name="Weng X."/>
            <person name="Barry K."/>
            <person name="Bonette J."/>
            <person name="Campitelli B."/>
            <person name="Daum C."/>
            <person name="Gordon S."/>
            <person name="Gould B."/>
            <person name="Lipzen A."/>
            <person name="Macqueen A."/>
            <person name="Palacio-Mejia J."/>
            <person name="Plott C."/>
            <person name="Shakirov E."/>
            <person name="Shu S."/>
            <person name="Yoshinaga Y."/>
            <person name="Zane M."/>
            <person name="Rokhsar D."/>
            <person name="Grimwood J."/>
            <person name="Schmutz J."/>
            <person name="Juenger T."/>
        </authorList>
    </citation>
    <scope>NUCLEOTIDE SEQUENCE [LARGE SCALE GENOMIC DNA]</scope>
    <source>
        <strain evidence="2">FIL2</strain>
    </source>
</reference>
<protein>
    <submittedName>
        <fullName evidence="2">Uncharacterized protein</fullName>
    </submittedName>
</protein>
<accession>A0A2T8KMX3</accession>
<dbReference type="EMBL" id="CM008047">
    <property type="protein sequence ID" value="PVH63526.1"/>
    <property type="molecule type" value="Genomic_DNA"/>
</dbReference>
<dbReference type="Gramene" id="PVH63526">
    <property type="protein sequence ID" value="PVH63526"/>
    <property type="gene ID" value="PAHAL_2G047900"/>
</dbReference>
<organism evidence="2">
    <name type="scientific">Panicum hallii</name>
    <dbReference type="NCBI Taxonomy" id="206008"/>
    <lineage>
        <taxon>Eukaryota</taxon>
        <taxon>Viridiplantae</taxon>
        <taxon>Streptophyta</taxon>
        <taxon>Embryophyta</taxon>
        <taxon>Tracheophyta</taxon>
        <taxon>Spermatophyta</taxon>
        <taxon>Magnoliopsida</taxon>
        <taxon>Liliopsida</taxon>
        <taxon>Poales</taxon>
        <taxon>Poaceae</taxon>
        <taxon>PACMAD clade</taxon>
        <taxon>Panicoideae</taxon>
        <taxon>Panicodae</taxon>
        <taxon>Paniceae</taxon>
        <taxon>Panicinae</taxon>
        <taxon>Panicum</taxon>
        <taxon>Panicum sect. Panicum</taxon>
    </lineage>
</organism>
<name>A0A2T8KMX3_9POAL</name>
<feature type="region of interest" description="Disordered" evidence="1">
    <location>
        <begin position="1"/>
        <end position="20"/>
    </location>
</feature>